<dbReference type="InterPro" id="IPR013737">
    <property type="entry name" value="Bac_rhamnosid_N"/>
</dbReference>
<name>A0A3D8R0A2_9EURO</name>
<protein>
    <recommendedName>
        <fullName evidence="2">alpha-L-rhamnosidase</fullName>
        <ecNumber evidence="2">3.2.1.40</ecNumber>
    </recommendedName>
</protein>
<dbReference type="AlphaFoldDB" id="A0A3D8R0A2"/>
<dbReference type="GeneID" id="38119693"/>
<accession>A0A3D8R0A2</accession>
<feature type="domain" description="Bacterial alpha-L-rhamnosidase N-terminal" evidence="5">
    <location>
        <begin position="156"/>
        <end position="315"/>
    </location>
</feature>
<reference evidence="8 9" key="1">
    <citation type="journal article" date="2018" name="IMA Fungus">
        <title>IMA Genome-F 9: Draft genome sequence of Annulohypoxylon stygium, Aspergillus mulundensis, Berkeleyomyces basicola (syn. Thielaviopsis basicola), Ceratocystis smalleyi, two Cercospora beticola strains, Coleophoma cylindrospora, Fusarium fracticaudum, Phialophora cf. hyalina, and Morchella septimelata.</title>
        <authorList>
            <person name="Wingfield B.D."/>
            <person name="Bills G.F."/>
            <person name="Dong Y."/>
            <person name="Huang W."/>
            <person name="Nel W.J."/>
            <person name="Swalarsk-Parry B.S."/>
            <person name="Vaghefi N."/>
            <person name="Wilken P.M."/>
            <person name="An Z."/>
            <person name="de Beer Z.W."/>
            <person name="De Vos L."/>
            <person name="Chen L."/>
            <person name="Duong T.A."/>
            <person name="Gao Y."/>
            <person name="Hammerbacher A."/>
            <person name="Kikkert J.R."/>
            <person name="Li Y."/>
            <person name="Li H."/>
            <person name="Li K."/>
            <person name="Li Q."/>
            <person name="Liu X."/>
            <person name="Ma X."/>
            <person name="Naidoo K."/>
            <person name="Pethybridge S.J."/>
            <person name="Sun J."/>
            <person name="Steenkamp E.T."/>
            <person name="van der Nest M.A."/>
            <person name="van Wyk S."/>
            <person name="Wingfield M.J."/>
            <person name="Xiong C."/>
            <person name="Yue Q."/>
            <person name="Zhang X."/>
        </authorList>
    </citation>
    <scope>NUCLEOTIDE SEQUENCE [LARGE SCALE GENOMIC DNA]</scope>
    <source>
        <strain evidence="8 9">DSM 5745</strain>
    </source>
</reference>
<dbReference type="Pfam" id="PF25788">
    <property type="entry name" value="Ig_Rha78A_N"/>
    <property type="match status" value="1"/>
</dbReference>
<dbReference type="Pfam" id="PF17389">
    <property type="entry name" value="Bac_rhamnosid6H"/>
    <property type="match status" value="1"/>
</dbReference>
<dbReference type="EC" id="3.2.1.40" evidence="2"/>
<evidence type="ECO:0000313" key="9">
    <source>
        <dbReference type="Proteomes" id="UP000256690"/>
    </source>
</evidence>
<dbReference type="OrthoDB" id="10036721at2759"/>
<dbReference type="PANTHER" id="PTHR33307:SF6">
    <property type="entry name" value="ALPHA-RHAMNOSIDASE (EUROFUNG)-RELATED"/>
    <property type="match status" value="1"/>
</dbReference>
<dbReference type="Pfam" id="PF08531">
    <property type="entry name" value="Bac_rhamnosid_N"/>
    <property type="match status" value="1"/>
</dbReference>
<dbReference type="InterPro" id="IPR008928">
    <property type="entry name" value="6-hairpin_glycosidase_sf"/>
</dbReference>
<dbReference type="Pfam" id="PF05592">
    <property type="entry name" value="Bac_rhamnosid"/>
    <property type="match status" value="1"/>
</dbReference>
<dbReference type="PANTHER" id="PTHR33307">
    <property type="entry name" value="ALPHA-RHAMNOSIDASE (EUROFUNG)"/>
    <property type="match status" value="1"/>
</dbReference>
<dbReference type="Gene3D" id="1.50.10.10">
    <property type="match status" value="1"/>
</dbReference>
<evidence type="ECO:0000259" key="5">
    <source>
        <dbReference type="Pfam" id="PF08531"/>
    </source>
</evidence>
<dbReference type="InterPro" id="IPR035396">
    <property type="entry name" value="Bac_rhamnosid6H"/>
</dbReference>
<dbReference type="PIRSF" id="PIRSF010631">
    <property type="entry name" value="A-rhamnsds"/>
    <property type="match status" value="1"/>
</dbReference>
<dbReference type="SUPFAM" id="SSF48208">
    <property type="entry name" value="Six-hairpin glycosidases"/>
    <property type="match status" value="1"/>
</dbReference>
<proteinExistence type="predicted"/>
<gene>
    <name evidence="8" type="ORF">DSM5745_09323</name>
</gene>
<feature type="domain" description="Alpha-L-rhamnosidase six-hairpin glycosidase" evidence="6">
    <location>
        <begin position="430"/>
        <end position="788"/>
    </location>
</feature>
<dbReference type="Pfam" id="PF17390">
    <property type="entry name" value="Bac_rhamnosid_C"/>
    <property type="match status" value="1"/>
</dbReference>
<dbReference type="Gene3D" id="2.60.40.10">
    <property type="entry name" value="Immunoglobulins"/>
    <property type="match status" value="1"/>
</dbReference>
<dbReference type="InterPro" id="IPR013783">
    <property type="entry name" value="Ig-like_fold"/>
</dbReference>
<evidence type="ECO:0000259" key="6">
    <source>
        <dbReference type="Pfam" id="PF17389"/>
    </source>
</evidence>
<evidence type="ECO:0000256" key="2">
    <source>
        <dbReference type="ARBA" id="ARBA00012652"/>
    </source>
</evidence>
<dbReference type="RefSeq" id="XP_026600425.1">
    <property type="nucleotide sequence ID" value="XM_026751339.1"/>
</dbReference>
<dbReference type="InterPro" id="IPR008902">
    <property type="entry name" value="Rhamnosid_concanavalin"/>
</dbReference>
<comment type="caution">
    <text evidence="8">The sequence shown here is derived from an EMBL/GenBank/DDBJ whole genome shotgun (WGS) entry which is preliminary data.</text>
</comment>
<evidence type="ECO:0000259" key="4">
    <source>
        <dbReference type="Pfam" id="PF05592"/>
    </source>
</evidence>
<evidence type="ECO:0000313" key="8">
    <source>
        <dbReference type="EMBL" id="RDW67457.1"/>
    </source>
</evidence>
<feature type="domain" description="Alpha-L-rhamnosidase concanavalin-like" evidence="4">
    <location>
        <begin position="325"/>
        <end position="425"/>
    </location>
</feature>
<dbReference type="Proteomes" id="UP000256690">
    <property type="component" value="Unassembled WGS sequence"/>
</dbReference>
<dbReference type="InterPro" id="IPR035398">
    <property type="entry name" value="Bac_rhamnosid_C"/>
</dbReference>
<evidence type="ECO:0000256" key="3">
    <source>
        <dbReference type="ARBA" id="ARBA00022801"/>
    </source>
</evidence>
<feature type="domain" description="Alpha-L-rhamnosidase C-terminal" evidence="7">
    <location>
        <begin position="796"/>
        <end position="858"/>
    </location>
</feature>
<sequence>MSAAPILSAPTFEHHPTGVGLGHSRPRLSWRFLPSSDGQYPKDWQQASYELEITPLGGTPEVFPVKCAESVLVPWPGKTLQSREMASVCVRACSTTGTYTDWSPFSQVEVGLLQPTDWTAQFIGAAKRFQATGEPLRPIRLQRGFDLAKKLGVSVKARLYITVLGVYEARLNGVRVGQDVLAPGWTSYHHRLVYQAYDVTQVLLVGNNVLSVEVAEGWYAGRLGFGGGRRYIYGDELGLLAQLEVTFEGNETWRLSSDTSWLCQTTSIVQSELYDGETHDFRTNDREWAPVKTLNPNVPLNALTATDAPPIRITEEMMPTQVLRSASGKIILDFGQNLVGGLRINTRLHLPVGSQLTLMYAEVLENGEMATRPMRRAKCTDKIFFGDKAVTSWQTKFTFHGFRYVQVDGWSGIPTVHDFTALVMHTDMRRRGWFSCSDLLVNKLHESIVWSMRGNFVGIPTDCPQRDERLGWTGDIQVFAPVAMFLYDSVGMLSGWLEDLSADQLSTKHGIPGLVVPEMLWDHWCKPSPQAVWHDAAVLTPWDAYVASSDVEILRRQYPSMKAWMTTGIRRGEDGLWDSNVWQLGDWLDPNAPPEDAGNGRTNSLLVADAYLVHVTRTMAQISSILGYQEDAAFYQNDAQMLKRRFRDEYLTPAGLLASDTQTAYSLAVCLDLISDDAKDDSSNTAVQKVASARLGDLVRTSKFRISTGFVGTALICHALTKSNQTQLAYRMLLEKHCPSWLYPITMGATTTWERWDSMLPDGRVNEGAMTSFNHYALGAVASWLHGSIAGISTLDGWKTVQVTPNPGGSLTSAEAAFEGPYGLVKCAWVLRENEFVLDLTIPPNSKANLRLPDDTKIDLGSGSHKLSCQFTPETWPPDLVQESWIPQLEGMSDPWISPCWNWAFGLELLRRGAISVSLSQALFHSSCRFFRGVTAQCGTVWTTGEEEGSEVRMTLA</sequence>
<dbReference type="GO" id="GO:0030596">
    <property type="term" value="F:alpha-L-rhamnosidase activity"/>
    <property type="evidence" value="ECO:0007669"/>
    <property type="project" value="UniProtKB-EC"/>
</dbReference>
<evidence type="ECO:0000259" key="7">
    <source>
        <dbReference type="Pfam" id="PF17390"/>
    </source>
</evidence>
<organism evidence="8 9">
    <name type="scientific">Aspergillus mulundensis</name>
    <dbReference type="NCBI Taxonomy" id="1810919"/>
    <lineage>
        <taxon>Eukaryota</taxon>
        <taxon>Fungi</taxon>
        <taxon>Dikarya</taxon>
        <taxon>Ascomycota</taxon>
        <taxon>Pezizomycotina</taxon>
        <taxon>Eurotiomycetes</taxon>
        <taxon>Eurotiomycetidae</taxon>
        <taxon>Eurotiales</taxon>
        <taxon>Aspergillaceae</taxon>
        <taxon>Aspergillus</taxon>
        <taxon>Aspergillus subgen. Nidulantes</taxon>
    </lineage>
</organism>
<dbReference type="GO" id="GO:0005975">
    <property type="term" value="P:carbohydrate metabolic process"/>
    <property type="evidence" value="ECO:0007669"/>
    <property type="project" value="InterPro"/>
</dbReference>
<keyword evidence="9" id="KW-1185">Reference proteome</keyword>
<dbReference type="STRING" id="1810919.A0A3D8R0A2"/>
<evidence type="ECO:0000256" key="1">
    <source>
        <dbReference type="ARBA" id="ARBA00001445"/>
    </source>
</evidence>
<keyword evidence="3" id="KW-0378">Hydrolase</keyword>
<dbReference type="Gene3D" id="2.60.120.260">
    <property type="entry name" value="Galactose-binding domain-like"/>
    <property type="match status" value="2"/>
</dbReference>
<dbReference type="InterPro" id="IPR016007">
    <property type="entry name" value="Alpha_rhamnosid"/>
</dbReference>
<dbReference type="EMBL" id="PVWQ01000012">
    <property type="protein sequence ID" value="RDW67457.1"/>
    <property type="molecule type" value="Genomic_DNA"/>
</dbReference>
<comment type="catalytic activity">
    <reaction evidence="1">
        <text>Hydrolysis of terminal non-reducing alpha-L-rhamnose residues in alpha-L-rhamnosides.</text>
        <dbReference type="EC" id="3.2.1.40"/>
    </reaction>
</comment>
<dbReference type="InterPro" id="IPR012341">
    <property type="entry name" value="6hp_glycosidase-like_sf"/>
</dbReference>
<dbReference type="Gene3D" id="2.60.420.10">
    <property type="entry name" value="Maltose phosphorylase, domain 3"/>
    <property type="match status" value="1"/>
</dbReference>